<dbReference type="Pfam" id="PF10545">
    <property type="entry name" value="MADF_DNA_bdg"/>
    <property type="match status" value="1"/>
</dbReference>
<evidence type="ECO:0000259" key="2">
    <source>
        <dbReference type="PROSITE" id="PS51029"/>
    </source>
</evidence>
<feature type="compositionally biased region" description="Acidic residues" evidence="1">
    <location>
        <begin position="114"/>
        <end position="139"/>
    </location>
</feature>
<feature type="compositionally biased region" description="Low complexity" evidence="1">
    <location>
        <begin position="272"/>
        <end position="289"/>
    </location>
</feature>
<dbReference type="EMBL" id="NEVH01012030">
    <property type="protein sequence ID" value="PNF31028.1"/>
    <property type="molecule type" value="Genomic_DNA"/>
</dbReference>
<evidence type="ECO:0000256" key="1">
    <source>
        <dbReference type="SAM" id="MobiDB-lite"/>
    </source>
</evidence>
<dbReference type="InParanoid" id="A0A2J7QR13"/>
<protein>
    <recommendedName>
        <fullName evidence="2">MADF domain-containing protein</fullName>
    </recommendedName>
</protein>
<reference evidence="3 4" key="1">
    <citation type="submission" date="2017-12" db="EMBL/GenBank/DDBJ databases">
        <title>Hemimetabolous genomes reveal molecular basis of termite eusociality.</title>
        <authorList>
            <person name="Harrison M.C."/>
            <person name="Jongepier E."/>
            <person name="Robertson H.M."/>
            <person name="Arning N."/>
            <person name="Bitard-Feildel T."/>
            <person name="Chao H."/>
            <person name="Childers C.P."/>
            <person name="Dinh H."/>
            <person name="Doddapaneni H."/>
            <person name="Dugan S."/>
            <person name="Gowin J."/>
            <person name="Greiner C."/>
            <person name="Han Y."/>
            <person name="Hu H."/>
            <person name="Hughes D.S.T."/>
            <person name="Huylmans A.-K."/>
            <person name="Kemena C."/>
            <person name="Kremer L.P.M."/>
            <person name="Lee S.L."/>
            <person name="Lopez-Ezquerra A."/>
            <person name="Mallet L."/>
            <person name="Monroy-Kuhn J.M."/>
            <person name="Moser A."/>
            <person name="Murali S.C."/>
            <person name="Muzny D.M."/>
            <person name="Otani S."/>
            <person name="Piulachs M.-D."/>
            <person name="Poelchau M."/>
            <person name="Qu J."/>
            <person name="Schaub F."/>
            <person name="Wada-Katsumata A."/>
            <person name="Worley K.C."/>
            <person name="Xie Q."/>
            <person name="Ylla G."/>
            <person name="Poulsen M."/>
            <person name="Gibbs R.A."/>
            <person name="Schal C."/>
            <person name="Richards S."/>
            <person name="Belles X."/>
            <person name="Korb J."/>
            <person name="Bornberg-Bauer E."/>
        </authorList>
    </citation>
    <scope>NUCLEOTIDE SEQUENCE [LARGE SCALE GENOMIC DNA]</scope>
    <source>
        <tissue evidence="3">Whole body</tissue>
    </source>
</reference>
<sequence>MEWNTELIMEFINLYEKHPVLWDPKHSNHKNRNSLNDAWLDIASEFSIDVTVELLRKKKESLMATYRTLSRKVRDSETTGSGTKDVYNPSWFAYDAIDRFIRATGKKTTSLSSEETEIEDENSQNEQEVLNDQELEEQGNEPNLVRETRQDINKNPERGYTSFVLPQSAPGNKRKVGPNPVEANLAKHLKQASDALTTLTTKSQTKTLQDAPALYGQLLAAKLRSLSQRTQLILQNKIDNLVFEAELNEIDSSGATGGRSVTTNVISPEPNPSASSSHSSSSPNYVASPGPSHTFQENANLVITSQSSDTSLVTYFSTAHDTLDISRNDM</sequence>
<gene>
    <name evidence="3" type="ORF">B7P43_G17971</name>
</gene>
<comment type="caution">
    <text evidence="3">The sequence shown here is derived from an EMBL/GenBank/DDBJ whole genome shotgun (WGS) entry which is preliminary data.</text>
</comment>
<organism evidence="3 4">
    <name type="scientific">Cryptotermes secundus</name>
    <dbReference type="NCBI Taxonomy" id="105785"/>
    <lineage>
        <taxon>Eukaryota</taxon>
        <taxon>Metazoa</taxon>
        <taxon>Ecdysozoa</taxon>
        <taxon>Arthropoda</taxon>
        <taxon>Hexapoda</taxon>
        <taxon>Insecta</taxon>
        <taxon>Pterygota</taxon>
        <taxon>Neoptera</taxon>
        <taxon>Polyneoptera</taxon>
        <taxon>Dictyoptera</taxon>
        <taxon>Blattodea</taxon>
        <taxon>Blattoidea</taxon>
        <taxon>Termitoidae</taxon>
        <taxon>Kalotermitidae</taxon>
        <taxon>Cryptotermitinae</taxon>
        <taxon>Cryptotermes</taxon>
    </lineage>
</organism>
<dbReference type="InterPro" id="IPR006578">
    <property type="entry name" value="MADF-dom"/>
</dbReference>
<dbReference type="SMART" id="SM00595">
    <property type="entry name" value="MADF"/>
    <property type="match status" value="1"/>
</dbReference>
<feature type="compositionally biased region" description="Basic and acidic residues" evidence="1">
    <location>
        <begin position="144"/>
        <end position="157"/>
    </location>
</feature>
<feature type="domain" description="MADF" evidence="2">
    <location>
        <begin position="10"/>
        <end position="105"/>
    </location>
</feature>
<dbReference type="PROSITE" id="PS51029">
    <property type="entry name" value="MADF"/>
    <property type="match status" value="1"/>
</dbReference>
<evidence type="ECO:0000313" key="3">
    <source>
        <dbReference type="EMBL" id="PNF31028.1"/>
    </source>
</evidence>
<dbReference type="AlphaFoldDB" id="A0A2J7QR13"/>
<feature type="compositionally biased region" description="Polar residues" evidence="1">
    <location>
        <begin position="252"/>
        <end position="266"/>
    </location>
</feature>
<feature type="region of interest" description="Disordered" evidence="1">
    <location>
        <begin position="252"/>
        <end position="293"/>
    </location>
</feature>
<dbReference type="PANTHER" id="PTHR21505">
    <property type="entry name" value="MADF DOMAIN-CONTAINING PROTEIN-RELATED"/>
    <property type="match status" value="1"/>
</dbReference>
<dbReference type="Proteomes" id="UP000235965">
    <property type="component" value="Unassembled WGS sequence"/>
</dbReference>
<dbReference type="PANTHER" id="PTHR21505:SF8">
    <property type="entry name" value="DPT-YFP REPRESSOR BY OVEREXPRESSION, ISOFORM D-RELATED"/>
    <property type="match status" value="1"/>
</dbReference>
<dbReference type="OrthoDB" id="6784437at2759"/>
<keyword evidence="4" id="KW-1185">Reference proteome</keyword>
<feature type="region of interest" description="Disordered" evidence="1">
    <location>
        <begin position="108"/>
        <end position="159"/>
    </location>
</feature>
<proteinExistence type="predicted"/>
<accession>A0A2J7QR13</accession>
<name>A0A2J7QR13_9NEOP</name>
<evidence type="ECO:0000313" key="4">
    <source>
        <dbReference type="Proteomes" id="UP000235965"/>
    </source>
</evidence>